<dbReference type="EMBL" id="JACHHY010000010">
    <property type="protein sequence ID" value="MBB5018705.1"/>
    <property type="molecule type" value="Genomic_DNA"/>
</dbReference>
<protein>
    <submittedName>
        <fullName evidence="1">Uncharacterized protein</fullName>
    </submittedName>
</protein>
<name>A0A840MML5_9PROT</name>
<dbReference type="Proteomes" id="UP000575898">
    <property type="component" value="Unassembled WGS sequence"/>
</dbReference>
<dbReference type="RefSeq" id="WP_184038381.1">
    <property type="nucleotide sequence ID" value="NZ_JACHHY010000010.1"/>
</dbReference>
<evidence type="ECO:0000313" key="2">
    <source>
        <dbReference type="Proteomes" id="UP000575898"/>
    </source>
</evidence>
<organism evidence="1 2">
    <name type="scientific">Chitinivorax tropicus</name>
    <dbReference type="NCBI Taxonomy" id="714531"/>
    <lineage>
        <taxon>Bacteria</taxon>
        <taxon>Pseudomonadati</taxon>
        <taxon>Pseudomonadota</taxon>
        <taxon>Betaproteobacteria</taxon>
        <taxon>Chitinivorax</taxon>
    </lineage>
</organism>
<evidence type="ECO:0000313" key="1">
    <source>
        <dbReference type="EMBL" id="MBB5018705.1"/>
    </source>
</evidence>
<dbReference type="AlphaFoldDB" id="A0A840MML5"/>
<accession>A0A840MML5</accession>
<reference evidence="1 2" key="1">
    <citation type="submission" date="2020-08" db="EMBL/GenBank/DDBJ databases">
        <title>Genomic Encyclopedia of Type Strains, Phase IV (KMG-IV): sequencing the most valuable type-strain genomes for metagenomic binning, comparative biology and taxonomic classification.</title>
        <authorList>
            <person name="Goeker M."/>
        </authorList>
    </citation>
    <scope>NUCLEOTIDE SEQUENCE [LARGE SCALE GENOMIC DNA]</scope>
    <source>
        <strain evidence="1 2">DSM 27165</strain>
    </source>
</reference>
<proteinExistence type="predicted"/>
<sequence length="111" mass="12610">MGKHYRVHISVAPLGATEVKKALTAIREAWTSPHYINKLEKNKVFFLQASAEAGFLPDESEQAFAQRVSVAIWKKVGRYVKVVIDTSDSDEVPTDCFELSEYDYRKLMRAS</sequence>
<gene>
    <name evidence="1" type="ORF">HNQ59_001996</name>
</gene>
<keyword evidence="2" id="KW-1185">Reference proteome</keyword>
<comment type="caution">
    <text evidence="1">The sequence shown here is derived from an EMBL/GenBank/DDBJ whole genome shotgun (WGS) entry which is preliminary data.</text>
</comment>